<evidence type="ECO:0000256" key="2">
    <source>
        <dbReference type="ARBA" id="ARBA00022598"/>
    </source>
</evidence>
<dbReference type="Gene3D" id="3.30.300.30">
    <property type="match status" value="1"/>
</dbReference>
<evidence type="ECO:0000256" key="1">
    <source>
        <dbReference type="ARBA" id="ARBA00006432"/>
    </source>
</evidence>
<dbReference type="GO" id="GO:0031956">
    <property type="term" value="F:medium-chain fatty acid-CoA ligase activity"/>
    <property type="evidence" value="ECO:0007669"/>
    <property type="project" value="TreeGrafter"/>
</dbReference>
<sequence length="151" mass="16387">MHLSDGGTISYAAFVGRAKGLIISGGYNVYPNELEDLLDLQPGVLESAVVGAPHPDFGDTPVAFLVPEGDGPDMASIEATVRDRLARYKHPRATPSSTPCRATPRARFIKRRCGVAPPRAEPETIGHEARHRFLARGRTPMISVRLKFVLS</sequence>
<dbReference type="GO" id="GO:0006631">
    <property type="term" value="P:fatty acid metabolic process"/>
    <property type="evidence" value="ECO:0007669"/>
    <property type="project" value="TreeGrafter"/>
</dbReference>
<proteinExistence type="inferred from homology"/>
<evidence type="ECO:0000313" key="5">
    <source>
        <dbReference type="Proteomes" id="UP000199372"/>
    </source>
</evidence>
<gene>
    <name evidence="4" type="ORF">SAMN04488011_106244</name>
</gene>
<dbReference type="EMBL" id="FOCM01000006">
    <property type="protein sequence ID" value="SEN81046.1"/>
    <property type="molecule type" value="Genomic_DNA"/>
</dbReference>
<dbReference type="SUPFAM" id="SSF56801">
    <property type="entry name" value="Acetyl-CoA synthetase-like"/>
    <property type="match status" value="1"/>
</dbReference>
<dbReference type="Pfam" id="PF13193">
    <property type="entry name" value="AMP-binding_C"/>
    <property type="match status" value="1"/>
</dbReference>
<dbReference type="PANTHER" id="PTHR43201:SF5">
    <property type="entry name" value="MEDIUM-CHAIN ACYL-COA LIGASE ACSF2, MITOCHONDRIAL"/>
    <property type="match status" value="1"/>
</dbReference>
<dbReference type="RefSeq" id="WP_330220647.1">
    <property type="nucleotide sequence ID" value="NZ_FOCM01000006.1"/>
</dbReference>
<evidence type="ECO:0000259" key="3">
    <source>
        <dbReference type="Pfam" id="PF13193"/>
    </source>
</evidence>
<reference evidence="5" key="1">
    <citation type="submission" date="2016-10" db="EMBL/GenBank/DDBJ databases">
        <authorList>
            <person name="Varghese N."/>
            <person name="Submissions S."/>
        </authorList>
    </citation>
    <scope>NUCLEOTIDE SEQUENCE [LARGE SCALE GENOMIC DNA]</scope>
    <source>
        <strain evidence="5">DSM 26893</strain>
    </source>
</reference>
<dbReference type="Proteomes" id="UP000199372">
    <property type="component" value="Unassembled WGS sequence"/>
</dbReference>
<protein>
    <submittedName>
        <fullName evidence="4">AMP-binding enzyme C-terminal domain-containing protein</fullName>
    </submittedName>
</protein>
<feature type="domain" description="AMP-binding enzyme C-terminal" evidence="3">
    <location>
        <begin position="33"/>
        <end position="93"/>
    </location>
</feature>
<dbReference type="InterPro" id="IPR045851">
    <property type="entry name" value="AMP-bd_C_sf"/>
</dbReference>
<keyword evidence="2" id="KW-0436">Ligase</keyword>
<dbReference type="InterPro" id="IPR025110">
    <property type="entry name" value="AMP-bd_C"/>
</dbReference>
<comment type="similarity">
    <text evidence="1">Belongs to the ATP-dependent AMP-binding enzyme family.</text>
</comment>
<organism evidence="4 5">
    <name type="scientific">Palleronia pelagia</name>
    <dbReference type="NCBI Taxonomy" id="387096"/>
    <lineage>
        <taxon>Bacteria</taxon>
        <taxon>Pseudomonadati</taxon>
        <taxon>Pseudomonadota</taxon>
        <taxon>Alphaproteobacteria</taxon>
        <taxon>Rhodobacterales</taxon>
        <taxon>Roseobacteraceae</taxon>
        <taxon>Palleronia</taxon>
    </lineage>
</organism>
<dbReference type="PANTHER" id="PTHR43201">
    <property type="entry name" value="ACYL-COA SYNTHETASE"/>
    <property type="match status" value="1"/>
</dbReference>
<dbReference type="AlphaFoldDB" id="A0A1H8JL35"/>
<name>A0A1H8JL35_9RHOB</name>
<keyword evidence="5" id="KW-1185">Reference proteome</keyword>
<accession>A0A1H8JL35</accession>
<evidence type="ECO:0000313" key="4">
    <source>
        <dbReference type="EMBL" id="SEN81046.1"/>
    </source>
</evidence>